<proteinExistence type="predicted"/>
<protein>
    <submittedName>
        <fullName evidence="1">Uncharacterized protein</fullName>
    </submittedName>
</protein>
<dbReference type="Proteomes" id="UP001519460">
    <property type="component" value="Unassembled WGS sequence"/>
</dbReference>
<gene>
    <name evidence="1" type="ORF">BaRGS_00013627</name>
</gene>
<organism evidence="1 2">
    <name type="scientific">Batillaria attramentaria</name>
    <dbReference type="NCBI Taxonomy" id="370345"/>
    <lineage>
        <taxon>Eukaryota</taxon>
        <taxon>Metazoa</taxon>
        <taxon>Spiralia</taxon>
        <taxon>Lophotrochozoa</taxon>
        <taxon>Mollusca</taxon>
        <taxon>Gastropoda</taxon>
        <taxon>Caenogastropoda</taxon>
        <taxon>Sorbeoconcha</taxon>
        <taxon>Cerithioidea</taxon>
        <taxon>Batillariidae</taxon>
        <taxon>Batillaria</taxon>
    </lineage>
</organism>
<comment type="caution">
    <text evidence="1">The sequence shown here is derived from an EMBL/GenBank/DDBJ whole genome shotgun (WGS) entry which is preliminary data.</text>
</comment>
<accession>A0ABD0L773</accession>
<evidence type="ECO:0000313" key="2">
    <source>
        <dbReference type="Proteomes" id="UP001519460"/>
    </source>
</evidence>
<name>A0ABD0L773_9CAEN</name>
<dbReference type="AlphaFoldDB" id="A0ABD0L773"/>
<feature type="non-terminal residue" evidence="1">
    <location>
        <position position="84"/>
    </location>
</feature>
<keyword evidence="2" id="KW-1185">Reference proteome</keyword>
<reference evidence="1 2" key="1">
    <citation type="journal article" date="2023" name="Sci. Data">
        <title>Genome assembly of the Korean intertidal mud-creeper Batillaria attramentaria.</title>
        <authorList>
            <person name="Patra A.K."/>
            <person name="Ho P.T."/>
            <person name="Jun S."/>
            <person name="Lee S.J."/>
            <person name="Kim Y."/>
            <person name="Won Y.J."/>
        </authorList>
    </citation>
    <scope>NUCLEOTIDE SEQUENCE [LARGE SCALE GENOMIC DNA]</scope>
    <source>
        <strain evidence="1">Wonlab-2016</strain>
    </source>
</reference>
<dbReference type="EMBL" id="JACVVK020000077">
    <property type="protein sequence ID" value="KAK7495217.1"/>
    <property type="molecule type" value="Genomic_DNA"/>
</dbReference>
<evidence type="ECO:0000313" key="1">
    <source>
        <dbReference type="EMBL" id="KAK7495217.1"/>
    </source>
</evidence>
<feature type="non-terminal residue" evidence="1">
    <location>
        <position position="1"/>
    </location>
</feature>
<sequence>SECSRTDLCCTSHDNLKRGKEQQVFRRGGRECFRCSETGVLVFVHLDLKHPGSTILPDVKDSRKPVVPNSSGVSEWEAVQASVL</sequence>